<proteinExistence type="inferred from homology"/>
<evidence type="ECO:0000256" key="5">
    <source>
        <dbReference type="SAM" id="SignalP"/>
    </source>
</evidence>
<comment type="similarity">
    <text evidence="2">Belongs to the MIT-like AcTx family.</text>
</comment>
<dbReference type="InterPro" id="IPR020202">
    <property type="entry name" value="Atracotoxin"/>
</dbReference>
<dbReference type="EMBL" id="HAGO01000057">
    <property type="protein sequence ID" value="SMD29745.1"/>
    <property type="molecule type" value="Transcribed_RNA"/>
</dbReference>
<feature type="compositionally biased region" description="Low complexity" evidence="4">
    <location>
        <begin position="116"/>
        <end position="127"/>
    </location>
</feature>
<evidence type="ECO:0000256" key="2">
    <source>
        <dbReference type="ARBA" id="ARBA00009099"/>
    </source>
</evidence>
<dbReference type="Gene3D" id="2.10.80.10">
    <property type="entry name" value="Lipase, subunit A"/>
    <property type="match status" value="1"/>
</dbReference>
<evidence type="ECO:0000256" key="1">
    <source>
        <dbReference type="ARBA" id="ARBA00004613"/>
    </source>
</evidence>
<feature type="compositionally biased region" description="Low complexity" evidence="4">
    <location>
        <begin position="88"/>
        <end position="102"/>
    </location>
</feature>
<evidence type="ECO:0000256" key="4">
    <source>
        <dbReference type="SAM" id="MobiDB-lite"/>
    </source>
</evidence>
<keyword evidence="3" id="KW-0964">Secreted</keyword>
<dbReference type="GO" id="GO:0005576">
    <property type="term" value="C:extracellular region"/>
    <property type="evidence" value="ECO:0007669"/>
    <property type="project" value="UniProtKB-SubCell"/>
</dbReference>
<name>A0A482ZAM0_9ARAC</name>
<reference evidence="6" key="2">
    <citation type="submission" date="2019-04" db="EMBL/GenBank/DDBJ databases">
        <title>Unravelling the molecular evolution of spider venoms.</title>
        <authorList>
            <person name="Pineda S."/>
        </authorList>
    </citation>
    <scope>NUCLEOTIDE SEQUENCE</scope>
</reference>
<evidence type="ECO:0000256" key="3">
    <source>
        <dbReference type="ARBA" id="ARBA00022525"/>
    </source>
</evidence>
<evidence type="ECO:0000313" key="6">
    <source>
        <dbReference type="EMBL" id="SMD29745.1"/>
    </source>
</evidence>
<accession>A0A482ZAM0</accession>
<keyword evidence="5" id="KW-0732">Signal</keyword>
<reference evidence="6" key="1">
    <citation type="submission" date="2017-03" db="EMBL/GenBank/DDBJ databases">
        <authorList>
            <person name="QRISCLOUD D."/>
        </authorList>
    </citation>
    <scope>NUCLEOTIDE SEQUENCE</scope>
</reference>
<protein>
    <submittedName>
        <fullName evidence="6">U53-Theraphotoxin-Sfo1a_1</fullName>
    </submittedName>
</protein>
<feature type="region of interest" description="Disordered" evidence="4">
    <location>
        <begin position="88"/>
        <end position="127"/>
    </location>
</feature>
<dbReference type="Pfam" id="PF17556">
    <property type="entry name" value="MIT_LIKE_ACTX"/>
    <property type="match status" value="1"/>
</dbReference>
<comment type="subcellular location">
    <subcellularLocation>
        <location evidence="1">Secreted</location>
    </subcellularLocation>
</comment>
<sequence>MGFLALIFLTLLVGTFSQECGTRTCGEGQCCRVSFFIFNRCSPLAGVGQRCNTRRNTSNMYYWHCPCQAGLECRGFLFPRCRRPRITTSTTERNSTTPLTTSSSEGTSVITEETPTDQSISTTSSSNVVITTTVPPTTTDETTTSL</sequence>
<feature type="signal peptide" evidence="5">
    <location>
        <begin position="1"/>
        <end position="17"/>
    </location>
</feature>
<feature type="chain" id="PRO_5019742109" evidence="5">
    <location>
        <begin position="18"/>
        <end position="146"/>
    </location>
</feature>
<feature type="compositionally biased region" description="Polar residues" evidence="4">
    <location>
        <begin position="103"/>
        <end position="113"/>
    </location>
</feature>
<dbReference type="AlphaFoldDB" id="A0A482ZAM0"/>
<organism evidence="6">
    <name type="scientific">Selenotholus foelschei</name>
    <dbReference type="NCBI Taxonomy" id="1905327"/>
    <lineage>
        <taxon>Eukaryota</taxon>
        <taxon>Metazoa</taxon>
        <taxon>Ecdysozoa</taxon>
        <taxon>Arthropoda</taxon>
        <taxon>Chelicerata</taxon>
        <taxon>Arachnida</taxon>
        <taxon>Araneae</taxon>
        <taxon>Mygalomorphae</taxon>
        <taxon>Avicularoidea</taxon>
        <taxon>Theraphosidae</taxon>
        <taxon>Selenotholus</taxon>
    </lineage>
</organism>